<keyword evidence="3" id="KW-1185">Reference proteome</keyword>
<dbReference type="Proteomes" id="UP000765509">
    <property type="component" value="Unassembled WGS sequence"/>
</dbReference>
<sequence>MNSLHILKKLLKEAEIGRYSNGWNLLSSEPQIKNIKNWHNEKMEESKEEAPVASTSNPQASQPPPRREEEQEKELEETIFPKLQDPKNLKR</sequence>
<name>A0A9Q3H1N1_9BASI</name>
<feature type="region of interest" description="Disordered" evidence="1">
    <location>
        <begin position="39"/>
        <end position="91"/>
    </location>
</feature>
<feature type="compositionally biased region" description="Basic and acidic residues" evidence="1">
    <location>
        <begin position="39"/>
        <end position="50"/>
    </location>
</feature>
<dbReference type="AlphaFoldDB" id="A0A9Q3H1N1"/>
<comment type="caution">
    <text evidence="2">The sequence shown here is derived from an EMBL/GenBank/DDBJ whole genome shotgun (WGS) entry which is preliminary data.</text>
</comment>
<dbReference type="EMBL" id="AVOT02009248">
    <property type="protein sequence ID" value="MBW0487677.1"/>
    <property type="molecule type" value="Genomic_DNA"/>
</dbReference>
<reference evidence="2" key="1">
    <citation type="submission" date="2021-03" db="EMBL/GenBank/DDBJ databases">
        <title>Draft genome sequence of rust myrtle Austropuccinia psidii MF-1, a brazilian biotype.</title>
        <authorList>
            <person name="Quecine M.C."/>
            <person name="Pachon D.M.R."/>
            <person name="Bonatelli M.L."/>
            <person name="Correr F.H."/>
            <person name="Franceschini L.M."/>
            <person name="Leite T.F."/>
            <person name="Margarido G.R.A."/>
            <person name="Almeida C.A."/>
            <person name="Ferrarezi J.A."/>
            <person name="Labate C.A."/>
        </authorList>
    </citation>
    <scope>NUCLEOTIDE SEQUENCE</scope>
    <source>
        <strain evidence="2">MF-1</strain>
    </source>
</reference>
<proteinExistence type="predicted"/>
<protein>
    <submittedName>
        <fullName evidence="2">Uncharacterized protein</fullName>
    </submittedName>
</protein>
<evidence type="ECO:0000313" key="3">
    <source>
        <dbReference type="Proteomes" id="UP000765509"/>
    </source>
</evidence>
<accession>A0A9Q3H1N1</accession>
<gene>
    <name evidence="2" type="ORF">O181_027392</name>
</gene>
<evidence type="ECO:0000256" key="1">
    <source>
        <dbReference type="SAM" id="MobiDB-lite"/>
    </source>
</evidence>
<evidence type="ECO:0000313" key="2">
    <source>
        <dbReference type="EMBL" id="MBW0487677.1"/>
    </source>
</evidence>
<organism evidence="2 3">
    <name type="scientific">Austropuccinia psidii MF-1</name>
    <dbReference type="NCBI Taxonomy" id="1389203"/>
    <lineage>
        <taxon>Eukaryota</taxon>
        <taxon>Fungi</taxon>
        <taxon>Dikarya</taxon>
        <taxon>Basidiomycota</taxon>
        <taxon>Pucciniomycotina</taxon>
        <taxon>Pucciniomycetes</taxon>
        <taxon>Pucciniales</taxon>
        <taxon>Sphaerophragmiaceae</taxon>
        <taxon>Austropuccinia</taxon>
    </lineage>
</organism>